<name>A0AAV6Z8C2_ENGPU</name>
<protein>
    <submittedName>
        <fullName evidence="1">Uncharacterized protein</fullName>
    </submittedName>
</protein>
<dbReference type="EMBL" id="WNYA01003131">
    <property type="protein sequence ID" value="KAG8543617.1"/>
    <property type="molecule type" value="Genomic_DNA"/>
</dbReference>
<dbReference type="AlphaFoldDB" id="A0AAV6Z8C2"/>
<keyword evidence="2" id="KW-1185">Reference proteome</keyword>
<comment type="caution">
    <text evidence="1">The sequence shown here is derived from an EMBL/GenBank/DDBJ whole genome shotgun (WGS) entry which is preliminary data.</text>
</comment>
<dbReference type="Proteomes" id="UP000824782">
    <property type="component" value="Unassembled WGS sequence"/>
</dbReference>
<sequence>MMGNIWAVYTEPALEPSCAQVVHSPTTTTVPASPIPKHSVLCEKMSEADLQDSEKPDYRPRVTITAPLNTVKIIIFQHSSSQNIKFFW</sequence>
<evidence type="ECO:0000313" key="1">
    <source>
        <dbReference type="EMBL" id="KAG8543617.1"/>
    </source>
</evidence>
<gene>
    <name evidence="1" type="ORF">GDO81_024180</name>
</gene>
<organism evidence="1 2">
    <name type="scientific">Engystomops pustulosus</name>
    <name type="common">Tungara frog</name>
    <name type="synonym">Physalaemus pustulosus</name>
    <dbReference type="NCBI Taxonomy" id="76066"/>
    <lineage>
        <taxon>Eukaryota</taxon>
        <taxon>Metazoa</taxon>
        <taxon>Chordata</taxon>
        <taxon>Craniata</taxon>
        <taxon>Vertebrata</taxon>
        <taxon>Euteleostomi</taxon>
        <taxon>Amphibia</taxon>
        <taxon>Batrachia</taxon>
        <taxon>Anura</taxon>
        <taxon>Neobatrachia</taxon>
        <taxon>Hyloidea</taxon>
        <taxon>Leptodactylidae</taxon>
        <taxon>Leiuperinae</taxon>
        <taxon>Engystomops</taxon>
    </lineage>
</organism>
<reference evidence="1" key="1">
    <citation type="thesis" date="2020" institute="ProQuest LLC" country="789 East Eisenhower Parkway, Ann Arbor, MI, USA">
        <title>Comparative Genomics and Chromosome Evolution.</title>
        <authorList>
            <person name="Mudd A.B."/>
        </authorList>
    </citation>
    <scope>NUCLEOTIDE SEQUENCE</scope>
    <source>
        <strain evidence="1">237g6f4</strain>
        <tissue evidence="1">Blood</tissue>
    </source>
</reference>
<evidence type="ECO:0000313" key="2">
    <source>
        <dbReference type="Proteomes" id="UP000824782"/>
    </source>
</evidence>
<proteinExistence type="predicted"/>
<accession>A0AAV6Z8C2</accession>